<feature type="transmembrane region" description="Helical" evidence="10">
    <location>
        <begin position="55"/>
        <end position="80"/>
    </location>
</feature>
<accession>A0A6M4ALA7</accession>
<evidence type="ECO:0000256" key="2">
    <source>
        <dbReference type="ARBA" id="ARBA00010519"/>
    </source>
</evidence>
<evidence type="ECO:0000256" key="7">
    <source>
        <dbReference type="ARBA" id="ARBA00023027"/>
    </source>
</evidence>
<evidence type="ECO:0000313" key="11">
    <source>
        <dbReference type="EMBL" id="QJQ26880.1"/>
    </source>
</evidence>
<organism evidence="11">
    <name type="scientific">Osedax rubiplumus</name>
    <name type="common">Bone-eating worm</name>
    <name type="synonym">Polychaete worm</name>
    <dbReference type="NCBI Taxonomy" id="283784"/>
    <lineage>
        <taxon>Eukaryota</taxon>
        <taxon>Metazoa</taxon>
        <taxon>Spiralia</taxon>
        <taxon>Lophotrochozoa</taxon>
        <taxon>Annelida</taxon>
        <taxon>Polychaeta</taxon>
        <taxon>Sedentaria</taxon>
        <taxon>Canalipalpata</taxon>
        <taxon>Sabellida</taxon>
        <taxon>Siboglinidae</taxon>
        <taxon>Osedax</taxon>
    </lineage>
</organism>
<evidence type="ECO:0000256" key="3">
    <source>
        <dbReference type="ARBA" id="ARBA00016612"/>
    </source>
</evidence>
<protein>
    <recommendedName>
        <fullName evidence="3">NADH-ubiquinone oxidoreductase chain 4L</fullName>
    </recommendedName>
    <alternativeName>
        <fullName evidence="9">NADH dehydrogenase subunit 4L</fullName>
    </alternativeName>
</protein>
<gene>
    <name evidence="11" type="primary">nad4l</name>
</gene>
<keyword evidence="11" id="KW-0496">Mitochondrion</keyword>
<proteinExistence type="inferred from homology"/>
<dbReference type="Gene3D" id="1.10.287.3510">
    <property type="match status" value="1"/>
</dbReference>
<dbReference type="Pfam" id="PF00420">
    <property type="entry name" value="Oxidored_q2"/>
    <property type="match status" value="1"/>
</dbReference>
<evidence type="ECO:0000256" key="9">
    <source>
        <dbReference type="ARBA" id="ARBA00031586"/>
    </source>
</evidence>
<comment type="similarity">
    <text evidence="2">Belongs to the complex I subunit 4L family.</text>
</comment>
<geneLocation type="mitochondrion" evidence="11"/>
<keyword evidence="8 10" id="KW-0472">Membrane</keyword>
<evidence type="ECO:0000256" key="4">
    <source>
        <dbReference type="ARBA" id="ARBA00022692"/>
    </source>
</evidence>
<dbReference type="EMBL" id="MT108937">
    <property type="protein sequence ID" value="QJQ26880.1"/>
    <property type="molecule type" value="Genomic_DNA"/>
</dbReference>
<keyword evidence="6 10" id="KW-1133">Transmembrane helix</keyword>
<name>A0A6M4ALA7_OSERU</name>
<feature type="transmembrane region" description="Helical" evidence="10">
    <location>
        <begin position="6"/>
        <end position="22"/>
    </location>
</feature>
<sequence length="96" mass="10553">MTISTLFLLMFMSSLLSLLIHSHQLLMSLLSLEMVFLVSVTMFILELGTSSQFNLLMVILILTFAACEASMGLTLMVKLLRSSGSDSIKTLSSNKC</sequence>
<evidence type="ECO:0000256" key="10">
    <source>
        <dbReference type="SAM" id="Phobius"/>
    </source>
</evidence>
<evidence type="ECO:0000256" key="6">
    <source>
        <dbReference type="ARBA" id="ARBA00022989"/>
    </source>
</evidence>
<keyword evidence="7" id="KW-0520">NAD</keyword>
<evidence type="ECO:0000256" key="5">
    <source>
        <dbReference type="ARBA" id="ARBA00022967"/>
    </source>
</evidence>
<comment type="subcellular location">
    <subcellularLocation>
        <location evidence="1">Membrane</location>
        <topology evidence="1">Multi-pass membrane protein</topology>
    </subcellularLocation>
</comment>
<keyword evidence="4 10" id="KW-0812">Transmembrane</keyword>
<keyword evidence="5" id="KW-1278">Translocase</keyword>
<evidence type="ECO:0000256" key="1">
    <source>
        <dbReference type="ARBA" id="ARBA00004141"/>
    </source>
</evidence>
<dbReference type="InterPro" id="IPR039428">
    <property type="entry name" value="NUOK/Mnh_C1-like"/>
</dbReference>
<feature type="transmembrane region" description="Helical" evidence="10">
    <location>
        <begin position="29"/>
        <end position="49"/>
    </location>
</feature>
<dbReference type="AlphaFoldDB" id="A0A6M4ALA7"/>
<reference evidence="11" key="1">
    <citation type="submission" date="2020-02" db="EMBL/GenBank/DDBJ databases">
        <title>The mitochondrial genome of the bone-eating worm Osedax rubiplumus (Annelida, Siboglinidae).</title>
        <authorList>
            <person name="Zhou Y.-D."/>
            <person name="Li Y.-N."/>
            <person name="Cheng H."/>
            <person name="Halanych K.M."/>
            <person name="Wang C.-S."/>
        </authorList>
    </citation>
    <scope>NUCLEOTIDE SEQUENCE</scope>
</reference>
<dbReference type="EMBL" id="MT108936">
    <property type="protein sequence ID" value="QJQ26867.1"/>
    <property type="molecule type" value="Genomic_DNA"/>
</dbReference>
<dbReference type="GO" id="GO:0016020">
    <property type="term" value="C:membrane"/>
    <property type="evidence" value="ECO:0007669"/>
    <property type="project" value="UniProtKB-SubCell"/>
</dbReference>
<evidence type="ECO:0000256" key="8">
    <source>
        <dbReference type="ARBA" id="ARBA00023136"/>
    </source>
</evidence>